<evidence type="ECO:0000313" key="2">
    <source>
        <dbReference type="Proteomes" id="UP000729402"/>
    </source>
</evidence>
<reference evidence="1" key="2">
    <citation type="submission" date="2021-02" db="EMBL/GenBank/DDBJ databases">
        <authorList>
            <person name="Kimball J.A."/>
            <person name="Haas M.W."/>
            <person name="Macchietto M."/>
            <person name="Kono T."/>
            <person name="Duquette J."/>
            <person name="Shao M."/>
        </authorList>
    </citation>
    <scope>NUCLEOTIDE SEQUENCE</scope>
    <source>
        <tissue evidence="1">Fresh leaf tissue</tissue>
    </source>
</reference>
<gene>
    <name evidence="1" type="ORF">GUJ93_ZPchr0012g19901</name>
</gene>
<organism evidence="1 2">
    <name type="scientific">Zizania palustris</name>
    <name type="common">Northern wild rice</name>
    <dbReference type="NCBI Taxonomy" id="103762"/>
    <lineage>
        <taxon>Eukaryota</taxon>
        <taxon>Viridiplantae</taxon>
        <taxon>Streptophyta</taxon>
        <taxon>Embryophyta</taxon>
        <taxon>Tracheophyta</taxon>
        <taxon>Spermatophyta</taxon>
        <taxon>Magnoliopsida</taxon>
        <taxon>Liliopsida</taxon>
        <taxon>Poales</taxon>
        <taxon>Poaceae</taxon>
        <taxon>BOP clade</taxon>
        <taxon>Oryzoideae</taxon>
        <taxon>Oryzeae</taxon>
        <taxon>Zizaniinae</taxon>
        <taxon>Zizania</taxon>
    </lineage>
</organism>
<evidence type="ECO:0000313" key="1">
    <source>
        <dbReference type="EMBL" id="KAG8092872.1"/>
    </source>
</evidence>
<reference evidence="1" key="1">
    <citation type="journal article" date="2021" name="bioRxiv">
        <title>Whole Genome Assembly and Annotation of Northern Wild Rice, Zizania palustris L., Supports a Whole Genome Duplication in the Zizania Genus.</title>
        <authorList>
            <person name="Haas M."/>
            <person name="Kono T."/>
            <person name="Macchietto M."/>
            <person name="Millas R."/>
            <person name="McGilp L."/>
            <person name="Shao M."/>
            <person name="Duquette J."/>
            <person name="Hirsch C.N."/>
            <person name="Kimball J."/>
        </authorList>
    </citation>
    <scope>NUCLEOTIDE SEQUENCE</scope>
    <source>
        <tissue evidence="1">Fresh leaf tissue</tissue>
    </source>
</reference>
<proteinExistence type="predicted"/>
<keyword evidence="2" id="KW-1185">Reference proteome</keyword>
<sequence>MLPLCSVPAIVSAALLPCETQSLQSPHMFCAVVQWMNHHCRPNEISVHTNGHLWWGS</sequence>
<protein>
    <submittedName>
        <fullName evidence="1">Uncharacterized protein</fullName>
    </submittedName>
</protein>
<comment type="caution">
    <text evidence="1">The sequence shown here is derived from an EMBL/GenBank/DDBJ whole genome shotgun (WGS) entry which is preliminary data.</text>
</comment>
<dbReference type="Proteomes" id="UP000729402">
    <property type="component" value="Unassembled WGS sequence"/>
</dbReference>
<name>A0A8J5WPQ7_ZIZPA</name>
<accession>A0A8J5WPQ7</accession>
<dbReference type="AlphaFoldDB" id="A0A8J5WPQ7"/>
<dbReference type="EMBL" id="JAAALK010000080">
    <property type="protein sequence ID" value="KAG8092872.1"/>
    <property type="molecule type" value="Genomic_DNA"/>
</dbReference>